<comment type="caution">
    <text evidence="5">The sequence shown here is derived from an EMBL/GenBank/DDBJ whole genome shotgun (WGS) entry which is preliminary data.</text>
</comment>
<comment type="subcellular location">
    <subcellularLocation>
        <location evidence="1">Bacterial microcompartment</location>
    </subcellularLocation>
</comment>
<dbReference type="Proteomes" id="UP001625389">
    <property type="component" value="Unassembled WGS sequence"/>
</dbReference>
<dbReference type="InterPro" id="IPR037233">
    <property type="entry name" value="CcmK-like_sf"/>
</dbReference>
<dbReference type="Gene3D" id="3.30.70.1710">
    <property type="match status" value="1"/>
</dbReference>
<dbReference type="EMBL" id="JBGQPK010000021">
    <property type="protein sequence ID" value="MFL2029268.1"/>
    <property type="molecule type" value="Genomic_DNA"/>
</dbReference>
<accession>A0ABW8UD05</accession>
<dbReference type="InterPro" id="IPR000249">
    <property type="entry name" value="BMC_dom"/>
</dbReference>
<reference evidence="5 6" key="1">
    <citation type="submission" date="2024-08" db="EMBL/GenBank/DDBJ databases">
        <authorList>
            <person name="Arias E."/>
        </authorList>
    </citation>
    <scope>NUCLEOTIDE SEQUENCE [LARGE SCALE GENOMIC DNA]</scope>
    <source>
        <strain evidence="5 6">FAM 25317</strain>
    </source>
</reference>
<dbReference type="Pfam" id="PF00936">
    <property type="entry name" value="BMC"/>
    <property type="match status" value="1"/>
</dbReference>
<sequence>MDALGMIETKGMLAAIEASDVMLKTAEVTIVSQEKVGGGLVATLVAGDVAAVKTSVDAASTAVKRLSTESLFVTDVIPRPDKMLKNIIFDDKIESENSTKEQALDDSKPVVDNKVSVVERQIVKEATTPDSKSIGKINENHLMTVIADNTAAEKYLNGFKINDLRSLVRSQPGLAADKKNFYQLSKENIIKELIKYYRSKK</sequence>
<evidence type="ECO:0000256" key="3">
    <source>
        <dbReference type="PROSITE-ProRule" id="PRU01278"/>
    </source>
</evidence>
<dbReference type="PROSITE" id="PS51930">
    <property type="entry name" value="BMC_2"/>
    <property type="match status" value="1"/>
</dbReference>
<evidence type="ECO:0000256" key="1">
    <source>
        <dbReference type="ARBA" id="ARBA00024322"/>
    </source>
</evidence>
<evidence type="ECO:0000259" key="4">
    <source>
        <dbReference type="PROSITE" id="PS51930"/>
    </source>
</evidence>
<dbReference type="RefSeq" id="WP_407137306.1">
    <property type="nucleotide sequence ID" value="NZ_JBGQPK010000021.1"/>
</dbReference>
<comment type="similarity">
    <text evidence="3">Belongs to the bacterial microcompartments protein family.</text>
</comment>
<keyword evidence="6" id="KW-1185">Reference proteome</keyword>
<dbReference type="InterPro" id="IPR050575">
    <property type="entry name" value="BMC_shell"/>
</dbReference>
<dbReference type="PANTHER" id="PTHR33941:SF11">
    <property type="entry name" value="BACTERIAL MICROCOMPARTMENT SHELL PROTEIN PDUJ"/>
    <property type="match status" value="1"/>
</dbReference>
<organism evidence="5 6">
    <name type="scientific">Loigolactobacillus zhaoyuanensis</name>
    <dbReference type="NCBI Taxonomy" id="2486017"/>
    <lineage>
        <taxon>Bacteria</taxon>
        <taxon>Bacillati</taxon>
        <taxon>Bacillota</taxon>
        <taxon>Bacilli</taxon>
        <taxon>Lactobacillales</taxon>
        <taxon>Lactobacillaceae</taxon>
        <taxon>Loigolactobacillus</taxon>
    </lineage>
</organism>
<evidence type="ECO:0000256" key="2">
    <source>
        <dbReference type="ARBA" id="ARBA00024446"/>
    </source>
</evidence>
<dbReference type="CDD" id="cd07045">
    <property type="entry name" value="BMC_CcmK_like"/>
    <property type="match status" value="1"/>
</dbReference>
<name>A0ABW8UD05_9LACO</name>
<dbReference type="SMART" id="SM00877">
    <property type="entry name" value="BMC"/>
    <property type="match status" value="1"/>
</dbReference>
<dbReference type="InterPro" id="IPR044872">
    <property type="entry name" value="CcmK/CsoS1_BMC"/>
</dbReference>
<protein>
    <submittedName>
        <fullName evidence="5">BMC domain-containing protein</fullName>
    </submittedName>
</protein>
<dbReference type="PANTHER" id="PTHR33941">
    <property type="entry name" value="PROPANEDIOL UTILIZATION PROTEIN PDUA"/>
    <property type="match status" value="1"/>
</dbReference>
<evidence type="ECO:0000313" key="5">
    <source>
        <dbReference type="EMBL" id="MFL2029268.1"/>
    </source>
</evidence>
<proteinExistence type="inferred from homology"/>
<feature type="domain" description="BMC" evidence="4">
    <location>
        <begin position="3"/>
        <end position="89"/>
    </location>
</feature>
<dbReference type="SUPFAM" id="SSF143414">
    <property type="entry name" value="CcmK-like"/>
    <property type="match status" value="1"/>
</dbReference>
<evidence type="ECO:0000313" key="6">
    <source>
        <dbReference type="Proteomes" id="UP001625389"/>
    </source>
</evidence>
<gene>
    <name evidence="5" type="ORF">ACEN34_06515</name>
</gene>
<keyword evidence="2" id="KW-1283">Bacterial microcompartment</keyword>